<dbReference type="AlphaFoldDB" id="A0A2N6N9A2"/>
<organism evidence="1 2">
    <name type="scientific">Beauveria bassiana</name>
    <name type="common">White muscardine disease fungus</name>
    <name type="synonym">Tritirachium shiotae</name>
    <dbReference type="NCBI Taxonomy" id="176275"/>
    <lineage>
        <taxon>Eukaryota</taxon>
        <taxon>Fungi</taxon>
        <taxon>Dikarya</taxon>
        <taxon>Ascomycota</taxon>
        <taxon>Pezizomycotina</taxon>
        <taxon>Sordariomycetes</taxon>
        <taxon>Hypocreomycetidae</taxon>
        <taxon>Hypocreales</taxon>
        <taxon>Cordycipitaceae</taxon>
        <taxon>Beauveria</taxon>
    </lineage>
</organism>
<sequence length="196" mass="22176">MRAAKVLDGFPLALELAGILIHEGIVPLGDFAQVFTSRYQRLAKHRVDPGMWLWDKSDRLFNVFDDLYKSLLNRSSDASLLLTLCAVFGPWSIPVSLLRGLQFFGIANNASKDNSWGQLQILLDDDVELKVAIEELCKIFSAKKRQDCLMDVQSISLHPSICQWRFETLGEQRADWVMQASFGLATHIKYSSAKQQ</sequence>
<dbReference type="Proteomes" id="UP000235728">
    <property type="component" value="Unassembled WGS sequence"/>
</dbReference>
<accession>A0A2N6N9A2</accession>
<protein>
    <submittedName>
        <fullName evidence="1">Uncharacterized protein</fullName>
    </submittedName>
</protein>
<proteinExistence type="predicted"/>
<evidence type="ECO:0000313" key="1">
    <source>
        <dbReference type="EMBL" id="PMB63821.1"/>
    </source>
</evidence>
<name>A0A2N6N9A2_BEABA</name>
<evidence type="ECO:0000313" key="2">
    <source>
        <dbReference type="Proteomes" id="UP000235728"/>
    </source>
</evidence>
<dbReference type="EMBL" id="MRVG01000016">
    <property type="protein sequence ID" value="PMB63821.1"/>
    <property type="molecule type" value="Genomic_DNA"/>
</dbReference>
<gene>
    <name evidence="1" type="ORF">BM221_010292</name>
</gene>
<comment type="caution">
    <text evidence="1">The sequence shown here is derived from an EMBL/GenBank/DDBJ whole genome shotgun (WGS) entry which is preliminary data.</text>
</comment>
<reference evidence="1 2" key="1">
    <citation type="journal article" date="2016" name="Appl. Microbiol. Biotechnol.">
        <title>Characterization of T-DNA insertion mutants with decreased virulence in the entomopathogenic fungus Beauveria bassiana JEF-007.</title>
        <authorList>
            <person name="Kim S."/>
            <person name="Lee S.J."/>
            <person name="Nai Y.S."/>
            <person name="Yu J.S."/>
            <person name="Lee M.R."/>
            <person name="Yang Y.T."/>
            <person name="Kim J.S."/>
        </authorList>
    </citation>
    <scope>NUCLEOTIDE SEQUENCE [LARGE SCALE GENOMIC DNA]</scope>
    <source>
        <strain evidence="1 2">JEF-007</strain>
    </source>
</reference>